<organism evidence="10 11">
    <name type="scientific">Gemella bergeri ATCC 700627</name>
    <dbReference type="NCBI Taxonomy" id="1321820"/>
    <lineage>
        <taxon>Bacteria</taxon>
        <taxon>Bacillati</taxon>
        <taxon>Bacillota</taxon>
        <taxon>Bacilli</taxon>
        <taxon>Bacillales</taxon>
        <taxon>Gemellaceae</taxon>
        <taxon>Gemella</taxon>
    </lineage>
</organism>
<reference evidence="10 11" key="1">
    <citation type="submission" date="2013-08" db="EMBL/GenBank/DDBJ databases">
        <authorList>
            <person name="Weinstock G."/>
            <person name="Sodergren E."/>
            <person name="Wylie T."/>
            <person name="Fulton L."/>
            <person name="Fulton R."/>
            <person name="Fronick C."/>
            <person name="O'Laughlin M."/>
            <person name="Godfrey J."/>
            <person name="Miner T."/>
            <person name="Herter B."/>
            <person name="Appelbaum E."/>
            <person name="Cordes M."/>
            <person name="Lek S."/>
            <person name="Wollam A."/>
            <person name="Pepin K.H."/>
            <person name="Palsikar V.B."/>
            <person name="Mitreva M."/>
            <person name="Wilson R.K."/>
        </authorList>
    </citation>
    <scope>NUCLEOTIDE SEQUENCE [LARGE SCALE GENOMIC DNA]</scope>
    <source>
        <strain evidence="10 11">ATCC 700627</strain>
    </source>
</reference>
<feature type="transmembrane region" description="Helical" evidence="7">
    <location>
        <begin position="306"/>
        <end position="326"/>
    </location>
</feature>
<proteinExistence type="inferred from homology"/>
<dbReference type="GO" id="GO:0044874">
    <property type="term" value="P:lipoprotein localization to outer membrane"/>
    <property type="evidence" value="ECO:0007669"/>
    <property type="project" value="TreeGrafter"/>
</dbReference>
<keyword evidence="5 7" id="KW-1133">Transmembrane helix</keyword>
<dbReference type="InterPro" id="IPR051447">
    <property type="entry name" value="Lipoprotein-release_system"/>
</dbReference>
<evidence type="ECO:0000256" key="1">
    <source>
        <dbReference type="ARBA" id="ARBA00004651"/>
    </source>
</evidence>
<feature type="domain" description="ABC3 transporter permease C-terminal" evidence="8">
    <location>
        <begin position="307"/>
        <end position="452"/>
    </location>
</feature>
<dbReference type="PANTHER" id="PTHR30489">
    <property type="entry name" value="LIPOPROTEIN-RELEASING SYSTEM TRANSMEMBRANE PROTEIN LOLE"/>
    <property type="match status" value="1"/>
</dbReference>
<keyword evidence="6 7" id="KW-0472">Membrane</keyword>
<keyword evidence="11" id="KW-1185">Reference proteome</keyword>
<dbReference type="eggNOG" id="COG0577">
    <property type="taxonomic scope" value="Bacteria"/>
</dbReference>
<protein>
    <submittedName>
        <fullName evidence="10">Efflux ABC transporter, permease protein</fullName>
    </submittedName>
</protein>
<dbReference type="PATRIC" id="fig|1321820.3.peg.594"/>
<accession>U2Q880</accession>
<evidence type="ECO:0000256" key="5">
    <source>
        <dbReference type="ARBA" id="ARBA00022989"/>
    </source>
</evidence>
<evidence type="ECO:0000256" key="2">
    <source>
        <dbReference type="ARBA" id="ARBA00005236"/>
    </source>
</evidence>
<dbReference type="InterPro" id="IPR003838">
    <property type="entry name" value="ABC3_permease_C"/>
</dbReference>
<evidence type="ECO:0000313" key="10">
    <source>
        <dbReference type="EMBL" id="ERK58970.1"/>
    </source>
</evidence>
<evidence type="ECO:0000313" key="11">
    <source>
        <dbReference type="Proteomes" id="UP000016637"/>
    </source>
</evidence>
<dbReference type="AlphaFoldDB" id="U2Q880"/>
<dbReference type="PANTHER" id="PTHR30489:SF0">
    <property type="entry name" value="LIPOPROTEIN-RELEASING SYSTEM TRANSMEMBRANE PROTEIN LOLE"/>
    <property type="match status" value="1"/>
</dbReference>
<evidence type="ECO:0000256" key="7">
    <source>
        <dbReference type="SAM" id="Phobius"/>
    </source>
</evidence>
<keyword evidence="4 7" id="KW-0812">Transmembrane</keyword>
<evidence type="ECO:0000256" key="4">
    <source>
        <dbReference type="ARBA" id="ARBA00022692"/>
    </source>
</evidence>
<evidence type="ECO:0000259" key="9">
    <source>
        <dbReference type="Pfam" id="PF12704"/>
    </source>
</evidence>
<feature type="transmembrane region" description="Helical" evidence="7">
    <location>
        <begin position="429"/>
        <end position="449"/>
    </location>
</feature>
<dbReference type="InterPro" id="IPR025857">
    <property type="entry name" value="MacB_PCD"/>
</dbReference>
<dbReference type="HOGENOM" id="CLU_039499_2_0_9"/>
<evidence type="ECO:0000256" key="6">
    <source>
        <dbReference type="ARBA" id="ARBA00023136"/>
    </source>
</evidence>
<dbReference type="EMBL" id="AWVP01000040">
    <property type="protein sequence ID" value="ERK58970.1"/>
    <property type="molecule type" value="Genomic_DNA"/>
</dbReference>
<keyword evidence="3" id="KW-1003">Cell membrane</keyword>
<feature type="domain" description="MacB-like periplasmic core" evidence="9">
    <location>
        <begin position="20"/>
        <end position="270"/>
    </location>
</feature>
<evidence type="ECO:0000259" key="8">
    <source>
        <dbReference type="Pfam" id="PF02687"/>
    </source>
</evidence>
<comment type="caution">
    <text evidence="10">The sequence shown here is derived from an EMBL/GenBank/DDBJ whole genome shotgun (WGS) entry which is preliminary data.</text>
</comment>
<dbReference type="Proteomes" id="UP000016637">
    <property type="component" value="Unassembled WGS sequence"/>
</dbReference>
<dbReference type="GO" id="GO:0098797">
    <property type="term" value="C:plasma membrane protein complex"/>
    <property type="evidence" value="ECO:0007669"/>
    <property type="project" value="TreeGrafter"/>
</dbReference>
<comment type="similarity">
    <text evidence="2">Belongs to the ABC-4 integral membrane protein family. LolC/E subfamily.</text>
</comment>
<evidence type="ECO:0000256" key="3">
    <source>
        <dbReference type="ARBA" id="ARBA00022475"/>
    </source>
</evidence>
<dbReference type="Pfam" id="PF02687">
    <property type="entry name" value="FtsX"/>
    <property type="match status" value="1"/>
</dbReference>
<name>U2Q880_9BACL</name>
<dbReference type="RefSeq" id="WP_021753250.1">
    <property type="nucleotide sequence ID" value="NZ_KI271855.1"/>
</dbReference>
<dbReference type="Pfam" id="PF12704">
    <property type="entry name" value="MacB_PCD"/>
    <property type="match status" value="1"/>
</dbReference>
<gene>
    <name evidence="10" type="ORF">HMPREF1983_00608</name>
</gene>
<comment type="subcellular location">
    <subcellularLocation>
        <location evidence="1">Cell membrane</location>
        <topology evidence="1">Multi-pass membrane protein</topology>
    </subcellularLocation>
</comment>
<sequence>MSIIKNAIAYVWRKKIKTLIIFCILLCMSTLILSSVSVKNATDTASKETLKNITSSFSMQINRRVNQGTPRGAGNLKGKDIEKIKGTEGITGYVKRTNIVADLVDHKIIEVPGGSNNQSEERKKNFGSAVMVTGINDSSKDDKFVAETLKLVEGRHINESDKNVTLVHKDFAQKNNIKVGDTITLKSNVHDADNVNKANETTKVKVVGIFDGKNKTSVTYSQELYENIFVTDTETTKKLYNFTDDTAIYQDATFFVNGGQNINKVMNRVRGISDIDWQSYTLIKSSNNFPALQSSINAIYGATNNLLVGALIFGALVLTLVLFLWINGRRKEMGIMLALGISKTKILLQFITEVIIISVFSFIAAYFTGNYVSKMVGDSILSQVTKNITKKLSLEGKGANIGGGAEVDGFNKTLTNLSVHVSPEDMTKVVGFGLIIIIVSVLIASITLLRKRPKDLLMGDK</sequence>
<feature type="transmembrane region" description="Helical" evidence="7">
    <location>
        <begin position="346"/>
        <end position="367"/>
    </location>
</feature>